<protein>
    <submittedName>
        <fullName evidence="3">Cytochrome oxidase maturation protein, cbb3-type</fullName>
    </submittedName>
</protein>
<feature type="compositionally biased region" description="Basic and acidic residues" evidence="1">
    <location>
        <begin position="74"/>
        <end position="85"/>
    </location>
</feature>
<evidence type="ECO:0000256" key="2">
    <source>
        <dbReference type="SAM" id="Phobius"/>
    </source>
</evidence>
<dbReference type="STRING" id="1658765.Msub_10947"/>
<evidence type="ECO:0000313" key="3">
    <source>
        <dbReference type="EMBL" id="KMQ74758.1"/>
    </source>
</evidence>
<dbReference type="RefSeq" id="WP_048494931.1">
    <property type="nucleotide sequence ID" value="NZ_LFBU01000001.1"/>
</dbReference>
<dbReference type="Pfam" id="PF03597">
    <property type="entry name" value="FixS"/>
    <property type="match status" value="1"/>
</dbReference>
<dbReference type="NCBIfam" id="TIGR00847">
    <property type="entry name" value="ccoS"/>
    <property type="match status" value="1"/>
</dbReference>
<feature type="region of interest" description="Disordered" evidence="1">
    <location>
        <begin position="44"/>
        <end position="85"/>
    </location>
</feature>
<evidence type="ECO:0000256" key="1">
    <source>
        <dbReference type="SAM" id="MobiDB-lite"/>
    </source>
</evidence>
<keyword evidence="4" id="KW-1185">Reference proteome</keyword>
<reference evidence="3 4" key="1">
    <citation type="submission" date="2015-06" db="EMBL/GenBank/DDBJ databases">
        <title>Marinobacter subterrani, a genetically tractable neutrophilic iron-oxidizing strain isolated from the Soudan Iron Mine.</title>
        <authorList>
            <person name="Bonis B.M."/>
            <person name="Gralnick J.A."/>
        </authorList>
    </citation>
    <scope>NUCLEOTIDE SEQUENCE [LARGE SCALE GENOMIC DNA]</scope>
    <source>
        <strain evidence="3 4">JG233</strain>
    </source>
</reference>
<dbReference type="EMBL" id="LFBU01000001">
    <property type="protein sequence ID" value="KMQ74758.1"/>
    <property type="molecule type" value="Genomic_DNA"/>
</dbReference>
<gene>
    <name evidence="3" type="ORF">Msub_10947</name>
</gene>
<organism evidence="3 4">
    <name type="scientific">Marinobacter subterrani</name>
    <dbReference type="NCBI Taxonomy" id="1658765"/>
    <lineage>
        <taxon>Bacteria</taxon>
        <taxon>Pseudomonadati</taxon>
        <taxon>Pseudomonadota</taxon>
        <taxon>Gammaproteobacteria</taxon>
        <taxon>Pseudomonadales</taxon>
        <taxon>Marinobacteraceae</taxon>
        <taxon>Marinobacter</taxon>
    </lineage>
</organism>
<proteinExistence type="predicted"/>
<feature type="compositionally biased region" description="Basic and acidic residues" evidence="1">
    <location>
        <begin position="44"/>
        <end position="60"/>
    </location>
</feature>
<dbReference type="Proteomes" id="UP000036102">
    <property type="component" value="Unassembled WGS sequence"/>
</dbReference>
<sequence length="85" mass="9410">MQIVMFLVPLMLILVALGIGLFSWAVKNGQYDDLEGPAHRILYDDDKDMIPDEARTDKPADTPGTTQQSDDREETGTGEEKAGKE</sequence>
<evidence type="ECO:0000313" key="4">
    <source>
        <dbReference type="Proteomes" id="UP000036102"/>
    </source>
</evidence>
<keyword evidence="2" id="KW-1133">Transmembrane helix</keyword>
<dbReference type="AlphaFoldDB" id="A0A0J7J8F2"/>
<comment type="caution">
    <text evidence="3">The sequence shown here is derived from an EMBL/GenBank/DDBJ whole genome shotgun (WGS) entry which is preliminary data.</text>
</comment>
<accession>A0A0J7J8F2</accession>
<feature type="transmembrane region" description="Helical" evidence="2">
    <location>
        <begin position="6"/>
        <end position="26"/>
    </location>
</feature>
<dbReference type="PANTHER" id="PTHR41532">
    <property type="entry name" value="FIXS PROTEIN"/>
    <property type="match status" value="1"/>
</dbReference>
<dbReference type="InterPro" id="IPR004714">
    <property type="entry name" value="Cyt_oxidase_maturation_cbb3"/>
</dbReference>
<keyword evidence="2" id="KW-0812">Transmembrane</keyword>
<name>A0A0J7J8F2_9GAMM</name>
<keyword evidence="2" id="KW-0472">Membrane</keyword>
<dbReference type="PATRIC" id="fig|1658765.3.peg.941"/>
<dbReference type="PANTHER" id="PTHR41532:SF1">
    <property type="entry name" value="FIXS PROTEIN"/>
    <property type="match status" value="1"/>
</dbReference>